<evidence type="ECO:0000313" key="1">
    <source>
        <dbReference type="EMBL" id="MBD2252237.1"/>
    </source>
</evidence>
<reference evidence="1 2" key="1">
    <citation type="journal article" date="2020" name="ISME J.">
        <title>Comparative genomics reveals insights into cyanobacterial evolution and habitat adaptation.</title>
        <authorList>
            <person name="Chen M.Y."/>
            <person name="Teng W.K."/>
            <person name="Zhao L."/>
            <person name="Hu C.X."/>
            <person name="Zhou Y.K."/>
            <person name="Han B.P."/>
            <person name="Song L.R."/>
            <person name="Shu W.S."/>
        </authorList>
    </citation>
    <scope>NUCLEOTIDE SEQUENCE [LARGE SCALE GENOMIC DNA]</scope>
    <source>
        <strain evidence="1 2">FACHB-3921</strain>
    </source>
</reference>
<gene>
    <name evidence="1" type="ORF">H6G14_13115</name>
</gene>
<protein>
    <submittedName>
        <fullName evidence="1">Uncharacterized protein</fullName>
    </submittedName>
</protein>
<name>A0ABR8BDR4_9NOSO</name>
<proteinExistence type="predicted"/>
<sequence>MIAIANEPGILYRDMFQIEAIPEIYKGVKIHIRDFQKINYSMGQSKYDHCIIPPLLPLLPLPPLLTKAIVYFFSWKSLIRPDVDPKELGVNFTDSTKQGLAAVYEYGQQKGKDFIKQWSALNLL</sequence>
<dbReference type="RefSeq" id="WP_190567838.1">
    <property type="nucleotide sequence ID" value="NZ_JACJQL010000016.1"/>
</dbReference>
<dbReference type="Proteomes" id="UP000621307">
    <property type="component" value="Unassembled WGS sequence"/>
</dbReference>
<accession>A0ABR8BDR4</accession>
<keyword evidence="2" id="KW-1185">Reference proteome</keyword>
<dbReference type="EMBL" id="JACJQL010000016">
    <property type="protein sequence ID" value="MBD2252237.1"/>
    <property type="molecule type" value="Genomic_DNA"/>
</dbReference>
<comment type="caution">
    <text evidence="1">The sequence shown here is derived from an EMBL/GenBank/DDBJ whole genome shotgun (WGS) entry which is preliminary data.</text>
</comment>
<organism evidence="1 2">
    <name type="scientific">Nostoc parmelioides FACHB-3921</name>
    <dbReference type="NCBI Taxonomy" id="2692909"/>
    <lineage>
        <taxon>Bacteria</taxon>
        <taxon>Bacillati</taxon>
        <taxon>Cyanobacteriota</taxon>
        <taxon>Cyanophyceae</taxon>
        <taxon>Nostocales</taxon>
        <taxon>Nostocaceae</taxon>
        <taxon>Nostoc</taxon>
    </lineage>
</organism>
<evidence type="ECO:0000313" key="2">
    <source>
        <dbReference type="Proteomes" id="UP000621307"/>
    </source>
</evidence>